<gene>
    <name evidence="1" type="ORF">NCS57_01287700</name>
</gene>
<evidence type="ECO:0000313" key="1">
    <source>
        <dbReference type="EMBL" id="KAI8652246.1"/>
    </source>
</evidence>
<comment type="caution">
    <text evidence="1">The sequence shown here is derived from an EMBL/GenBank/DDBJ whole genome shotgun (WGS) entry which is preliminary data.</text>
</comment>
<reference evidence="1" key="1">
    <citation type="submission" date="2022-06" db="EMBL/GenBank/DDBJ databases">
        <title>Fusarium solani species complex genomes reveal bases of compartmentalisation and animal pathogenesis.</title>
        <authorList>
            <person name="Tsai I.J."/>
        </authorList>
    </citation>
    <scope>NUCLEOTIDE SEQUENCE</scope>
    <source>
        <strain evidence="1">Fu6.1</strain>
    </source>
</reference>
<name>A0ACC0QER7_9HYPO</name>
<proteinExistence type="predicted"/>
<accession>A0ACC0QER7</accession>
<keyword evidence="2" id="KW-1185">Reference proteome</keyword>
<protein>
    <submittedName>
        <fullName evidence="1">Uncharacterized protein</fullName>
    </submittedName>
</protein>
<evidence type="ECO:0000313" key="2">
    <source>
        <dbReference type="Proteomes" id="UP001065298"/>
    </source>
</evidence>
<dbReference type="EMBL" id="CM046513">
    <property type="protein sequence ID" value="KAI8652246.1"/>
    <property type="molecule type" value="Genomic_DNA"/>
</dbReference>
<dbReference type="Proteomes" id="UP001065298">
    <property type="component" value="Chromosome 11"/>
</dbReference>
<sequence>MMVVNLFEVTFMVFVLVHIVTAVTRLFSRRNREQQKFEWTAIKTIGCVANGALVVVGILASARLTLNQGRAPIANPCLIGVIIASVTSIFNISLNHPSFSQAIYELSSYVIWTASLISAPTLDWLAVSIPALYLIALITTFGCPWTPDSSNNGDHPLSKAPWLPRISLSWVDPLMKLAAHGALSSDGIWPVDRRTSVRYALERPGFQPCAVRRSLLAGLGQMLWRNFGLEMALSCLLALVNVTTALAQPFFLQSLLGNGDMFSVCGLFAASIIAGATDAHMRLLLRRVGVQMRSALTALLSDGCMSTTQGAESIADPTVLIEVDSAKIFELVEQYHLLWMVPLQAAISIAALILLLGWQSVLAGFFSPVVALPLIASTTNRISRQMALVMQAKDSRIALVAQVVKQVRQVKLGALQSLFQRKIDEKRSEELEKYKGIALLNACMVFLVYVMPPALISVTFGTSILLGHRLSSNVVFPALAFCFNITRAASLLPRLVMIYQGGQISFRRIKEFLLASYNNSVDLDQNEIQHETLAELGMRRCEIGFAAFHDSSKVILQNCTMQATSNSLVVISGPVGCGKTTLIRSIIGEIKPNVGHVWVHGRIAYAPQVPFLVCGTVRENILFGLPFDGPFYYQVLDAVSLRLDLARLSEGDATMLGGTGVALSGGQKSRIALARTVYARREVVVLDDPLAAVDAKVRAHLIRRVLGPQGILKDSLRIVTTSSEALMSYSDALYVIKDGELSLAERPQRVDHHATELDPSRRLGGLENVDKTSKPLLDYGAIKSNASVSVTVPEPDSDMENAPLLPPAPKISQQTDVGGAPVRFDAYLRFLKLAKHGGWIVVLVTAGASKLLDILAVFFLKLSSDEFERQEHSFKLAYYSACALLGGVLSAVFVLVAYYICVIPASISIHAELTQGILEAKFAFFDMVNLGQILNRFTNDINKVDSSVSAGFISLVALCVTASASILVIVAATPLSILYLVPIGGVYSAVQSYYLHACRQLRRLETLARGPILNIANEIRVGASVIKTFDQTVSFKEQARDVIDDHIRVWVPFVSLDSWLILRLQLLSSIVQLLSAALLLWLRTPASTLGLVMNYLIQITSQFNSFVQMRATLEADMTSAERIWSYAANAPEGQRDNETAPLPSWPQNPSITFKSYDASYKAGDRPCLHSLTFTIEGGEHVAVVGRTGAGKSSLVLALLRALEHDPRKGGSITIDGVDIGRVNLTNLRRRITLLPQEPTTFEGTVRFNLDPEGARTEEQLREALDACNMRQIFNINPHQDPLDYYVSDLGRNLSGGQVQILALARAILAKNKIVILDEATAAMDASTSATIHNVIKQRFRNHTVITITHNIHSALEHDKVLVMHDGRVVDYAAPGELLKDKTSILSKLVADAETKT</sequence>
<organism evidence="1 2">
    <name type="scientific">Fusarium keratoplasticum</name>
    <dbReference type="NCBI Taxonomy" id="1328300"/>
    <lineage>
        <taxon>Eukaryota</taxon>
        <taxon>Fungi</taxon>
        <taxon>Dikarya</taxon>
        <taxon>Ascomycota</taxon>
        <taxon>Pezizomycotina</taxon>
        <taxon>Sordariomycetes</taxon>
        <taxon>Hypocreomycetidae</taxon>
        <taxon>Hypocreales</taxon>
        <taxon>Nectriaceae</taxon>
        <taxon>Fusarium</taxon>
        <taxon>Fusarium solani species complex</taxon>
    </lineage>
</organism>